<dbReference type="Proteomes" id="UP000285777">
    <property type="component" value="Unassembled WGS sequence"/>
</dbReference>
<name>A0A415BFY0_PHOVU</name>
<dbReference type="RefSeq" id="WP_118292164.1">
    <property type="nucleotide sequence ID" value="NZ_QRLF01000054.1"/>
</dbReference>
<dbReference type="PROSITE" id="PS51257">
    <property type="entry name" value="PROKAR_LIPOPROTEIN"/>
    <property type="match status" value="1"/>
</dbReference>
<dbReference type="AlphaFoldDB" id="A0A415BFY0"/>
<dbReference type="EMBL" id="QRLF01000054">
    <property type="protein sequence ID" value="RHI83228.1"/>
    <property type="molecule type" value="Genomic_DNA"/>
</dbReference>
<protein>
    <recommendedName>
        <fullName evidence="4">Lipoprotein</fullName>
    </recommendedName>
</protein>
<organism evidence="2 3">
    <name type="scientific">Phocaeicola vulgatus</name>
    <name type="common">Bacteroides vulgatus</name>
    <dbReference type="NCBI Taxonomy" id="821"/>
    <lineage>
        <taxon>Bacteria</taxon>
        <taxon>Pseudomonadati</taxon>
        <taxon>Bacteroidota</taxon>
        <taxon>Bacteroidia</taxon>
        <taxon>Bacteroidales</taxon>
        <taxon>Bacteroidaceae</taxon>
        <taxon>Phocaeicola</taxon>
    </lineage>
</organism>
<feature type="chain" id="PRO_5019361050" description="Lipoprotein" evidence="1">
    <location>
        <begin position="22"/>
        <end position="239"/>
    </location>
</feature>
<gene>
    <name evidence="2" type="ORF">DW150_21495</name>
</gene>
<evidence type="ECO:0008006" key="4">
    <source>
        <dbReference type="Google" id="ProtNLM"/>
    </source>
</evidence>
<feature type="signal peptide" evidence="1">
    <location>
        <begin position="1"/>
        <end position="21"/>
    </location>
</feature>
<comment type="caution">
    <text evidence="2">The sequence shown here is derived from an EMBL/GenBank/DDBJ whole genome shotgun (WGS) entry which is preliminary data.</text>
</comment>
<keyword evidence="1" id="KW-0732">Signal</keyword>
<evidence type="ECO:0000313" key="2">
    <source>
        <dbReference type="EMBL" id="RHI83228.1"/>
    </source>
</evidence>
<accession>A0A415BFY0</accession>
<evidence type="ECO:0000313" key="3">
    <source>
        <dbReference type="Proteomes" id="UP000285777"/>
    </source>
</evidence>
<proteinExistence type="predicted"/>
<sequence length="239" mass="26711">MKKIKYFSSILLLLLLMSSCASIPKETVTLSKTVGNDLQILHDSHYTTIKMYYDKIEDNINSFIENIYSPYIIHHVLKSELDKYKKGESSLYGIIENAGKLGGKKETEEALNIMLEFTEAANQQISAKKNELLTPVLKQKSEILVAIDRSYRNTIYANATLTAFLESTRKIKESQSEALSIAGLGGLDNTVTNKLVELSGFIDSAIKEGNAIDVKSDKAQQQIEEISNKIKGLTNKIRK</sequence>
<reference evidence="2 3" key="1">
    <citation type="submission" date="2018-08" db="EMBL/GenBank/DDBJ databases">
        <title>A genome reference for cultivated species of the human gut microbiota.</title>
        <authorList>
            <person name="Zou Y."/>
            <person name="Xue W."/>
            <person name="Luo G."/>
        </authorList>
    </citation>
    <scope>NUCLEOTIDE SEQUENCE [LARGE SCALE GENOMIC DNA]</scope>
    <source>
        <strain evidence="2 3">AM13-21</strain>
    </source>
</reference>
<evidence type="ECO:0000256" key="1">
    <source>
        <dbReference type="SAM" id="SignalP"/>
    </source>
</evidence>